<dbReference type="EMBL" id="FMYP01000016">
    <property type="protein sequence ID" value="SDC07117.1"/>
    <property type="molecule type" value="Genomic_DNA"/>
</dbReference>
<feature type="transmembrane region" description="Helical" evidence="1">
    <location>
        <begin position="473"/>
        <end position="494"/>
    </location>
</feature>
<dbReference type="Pfam" id="PF01433">
    <property type="entry name" value="Peptidase_M1"/>
    <property type="match status" value="1"/>
</dbReference>
<sequence>MFWRIFIFEIKYRLSRPATYIYFALFLILCILMLTVENISIGMIPATANKNAPFVFAIMSAIFTAFGMLVTSAMMSTPIIRDYEHDTHHFIYSMPITKWQYLGGRFFGSLAMTIFVFLSLPIGMMIGTTIAQLFGLHEDKMGPFMLWSYFQPFFILAIPNILFTGAIFFALSSTTKKMVYSYLGNVVLLIGYLISVNLLSNLDNIKVASVLDPFGLISLSQMTRYWTVVEYNTQFLTPDLYLFLNRLLWVGIGFMILWVSYRKFSFTVPKSRAKKGSDLNVANENGPLLTLPRLAQNFRQMTYIKLMFKQAWLYFKSTVTEIAFITILLAGIGLIASGAISTGSRYSTEFYPVTYSMLESMGGSFTLFILIILTFFSGELIWKERTVKLNQIYDTLPVPSWATFASKYIAMLLVTLLLLGVIMATCLVVQISRSYYVFEFSQYFTGLFLISFSDYAILLALIMFIQTISPNKFVGFVMVMAYYIISGMLSSIGLEDGLLRPNAIPGYTYSDMNGYGAFLAPIAWFTIYWGAFAGMIWLLSNLFWNRGTETGTKSAWHRAKARFQSKTIKMAFAVLGVIFLASGAFIFYNTHILNSFETSKHQEKMAVKFEQQYKWIEKKAQPKIVDANIFVDIFPSDGKLDIAGTLFLKNTFSVAIDSVYLNLSNTGLTIEKFTLNGDKVDVLDRYYGIFAAKLHQPLQPGDSIPLVFKYSYKKLGSSNSSNEPKVAENGTFVNSKEVLPTIGYNEGQELGDKDKRKKYKLPVKQRMAFITDSTMWSNTYLGNDGGWIRFRTTVSTSADQIAIAPGNLVKEWKQNGRNYYSYNHEGKILNFYSFLSARYEVKREEYKGIKLEVLYHKGHEFNLDKMFKSMRMSLDYFQANFSPFQHKYLRIVEFPRYASFAQSFPATIPYSENIGFIADLRDSTNIDYVFYVTAHEIAHQWWAHQVCGANVQGATLMSEALAQYSALMVMEKEYGKTKMRKFLKYELDKYLGSRKYEKEKENPLYLNENQGYIHYNKGSVTMYSLRDYIGEANLNKALAKFTADWAFKEPLFPVSTQFLPYLSEATPDSLKYLIKDLFETITLYSNRAKTATVETLANGKYKVVLTVESQKLRADSTGVEHEIKFADYIDIGVMAKDGKEDKLLYLQKHKVIPGTNRFEIIVNSKPEIAGIDPMNKLIDRDSDDNRVSVEKI</sequence>
<dbReference type="Gene3D" id="1.10.390.10">
    <property type="entry name" value="Neutral Protease Domain 2"/>
    <property type="match status" value="1"/>
</dbReference>
<keyword evidence="4" id="KW-1185">Reference proteome</keyword>
<feature type="transmembrane region" description="Helical" evidence="1">
    <location>
        <begin position="52"/>
        <end position="71"/>
    </location>
</feature>
<keyword evidence="1" id="KW-0812">Transmembrane</keyword>
<feature type="transmembrane region" description="Helical" evidence="1">
    <location>
        <begin position="240"/>
        <end position="261"/>
    </location>
</feature>
<protein>
    <submittedName>
        <fullName evidence="3">Peptidase family M1</fullName>
    </submittedName>
</protein>
<feature type="transmembrane region" description="Helical" evidence="1">
    <location>
        <begin position="313"/>
        <end position="340"/>
    </location>
</feature>
<feature type="transmembrane region" description="Helical" evidence="1">
    <location>
        <begin position="153"/>
        <end position="172"/>
    </location>
</feature>
<name>A0A1G6IKV0_9BACT</name>
<keyword evidence="1" id="KW-1133">Transmembrane helix</keyword>
<evidence type="ECO:0000313" key="3">
    <source>
        <dbReference type="EMBL" id="SDC07117.1"/>
    </source>
</evidence>
<gene>
    <name evidence="3" type="ORF">SAMN05216323_101639</name>
</gene>
<dbReference type="SUPFAM" id="SSF55486">
    <property type="entry name" value="Metalloproteases ('zincins'), catalytic domain"/>
    <property type="match status" value="1"/>
</dbReference>
<dbReference type="GO" id="GO:0008270">
    <property type="term" value="F:zinc ion binding"/>
    <property type="evidence" value="ECO:0007669"/>
    <property type="project" value="InterPro"/>
</dbReference>
<feature type="transmembrane region" description="Helical" evidence="1">
    <location>
        <begin position="443"/>
        <end position="466"/>
    </location>
</feature>
<proteinExistence type="predicted"/>
<feature type="transmembrane region" description="Helical" evidence="1">
    <location>
        <begin position="20"/>
        <end position="46"/>
    </location>
</feature>
<reference evidence="3 4" key="1">
    <citation type="submission" date="2016-09" db="EMBL/GenBank/DDBJ databases">
        <authorList>
            <person name="Capua I."/>
            <person name="De Benedictis P."/>
            <person name="Joannis T."/>
            <person name="Lombin L.H."/>
            <person name="Cattoli G."/>
        </authorList>
    </citation>
    <scope>NUCLEOTIDE SEQUENCE [LARGE SCALE GENOMIC DNA]</scope>
    <source>
        <strain evidence="3 4">A7P-90m</strain>
    </source>
</reference>
<organism evidence="3 4">
    <name type="scientific">Williamwhitmania taraxaci</name>
    <dbReference type="NCBI Taxonomy" id="1640674"/>
    <lineage>
        <taxon>Bacteria</taxon>
        <taxon>Pseudomonadati</taxon>
        <taxon>Bacteroidota</taxon>
        <taxon>Bacteroidia</taxon>
        <taxon>Bacteroidales</taxon>
        <taxon>Williamwhitmaniaceae</taxon>
        <taxon>Williamwhitmania</taxon>
    </lineage>
</organism>
<feature type="transmembrane region" description="Helical" evidence="1">
    <location>
        <begin position="514"/>
        <end position="539"/>
    </location>
</feature>
<keyword evidence="1" id="KW-0472">Membrane</keyword>
<dbReference type="STRING" id="1640674.SAMN05216323_101639"/>
<dbReference type="GO" id="GO:0008237">
    <property type="term" value="F:metallopeptidase activity"/>
    <property type="evidence" value="ECO:0007669"/>
    <property type="project" value="InterPro"/>
</dbReference>
<feature type="transmembrane region" description="Helical" evidence="1">
    <location>
        <begin position="408"/>
        <end position="431"/>
    </location>
</feature>
<dbReference type="InterPro" id="IPR027268">
    <property type="entry name" value="Peptidase_M4/M1_CTD_sf"/>
</dbReference>
<dbReference type="Proteomes" id="UP000199452">
    <property type="component" value="Unassembled WGS sequence"/>
</dbReference>
<dbReference type="RefSeq" id="WP_170830013.1">
    <property type="nucleotide sequence ID" value="NZ_FMYP01000016.1"/>
</dbReference>
<feature type="transmembrane region" description="Helical" evidence="1">
    <location>
        <begin position="179"/>
        <end position="199"/>
    </location>
</feature>
<accession>A0A1G6IKV0</accession>
<dbReference type="AlphaFoldDB" id="A0A1G6IKV0"/>
<evidence type="ECO:0000256" key="1">
    <source>
        <dbReference type="SAM" id="Phobius"/>
    </source>
</evidence>
<feature type="transmembrane region" description="Helical" evidence="1">
    <location>
        <begin position="360"/>
        <end position="382"/>
    </location>
</feature>
<evidence type="ECO:0000313" key="4">
    <source>
        <dbReference type="Proteomes" id="UP000199452"/>
    </source>
</evidence>
<dbReference type="InterPro" id="IPR014782">
    <property type="entry name" value="Peptidase_M1_dom"/>
</dbReference>
<feature type="domain" description="Peptidase M1 membrane alanine aminopeptidase" evidence="2">
    <location>
        <begin position="862"/>
        <end position="1049"/>
    </location>
</feature>
<evidence type="ECO:0000259" key="2">
    <source>
        <dbReference type="Pfam" id="PF01433"/>
    </source>
</evidence>
<feature type="transmembrane region" description="Helical" evidence="1">
    <location>
        <begin position="106"/>
        <end position="133"/>
    </location>
</feature>
<feature type="transmembrane region" description="Helical" evidence="1">
    <location>
        <begin position="570"/>
        <end position="588"/>
    </location>
</feature>
<dbReference type="Pfam" id="PF12730">
    <property type="entry name" value="ABC2_membrane_4"/>
    <property type="match status" value="1"/>
</dbReference>